<dbReference type="Proteomes" id="UP000749471">
    <property type="component" value="Unassembled WGS sequence"/>
</dbReference>
<dbReference type="InterPro" id="IPR005107">
    <property type="entry name" value="CO_DH_flav_C"/>
</dbReference>
<dbReference type="InterPro" id="IPR002346">
    <property type="entry name" value="Mopterin_DH_FAD-bd"/>
</dbReference>
<dbReference type="RefSeq" id="WP_216520033.1">
    <property type="nucleotide sequence ID" value="NZ_JAHLPM010000009.1"/>
</dbReference>
<keyword evidence="2" id="KW-0274">FAD</keyword>
<dbReference type="Pfam" id="PF00941">
    <property type="entry name" value="FAD_binding_5"/>
    <property type="match status" value="1"/>
</dbReference>
<evidence type="ECO:0000313" key="5">
    <source>
        <dbReference type="EMBL" id="MBU5438725.1"/>
    </source>
</evidence>
<keyword evidence="1" id="KW-0285">Flavoprotein</keyword>
<gene>
    <name evidence="5" type="ORF">KQI42_11925</name>
</gene>
<comment type="caution">
    <text evidence="5">The sequence shown here is derived from an EMBL/GenBank/DDBJ whole genome shotgun (WGS) entry which is preliminary data.</text>
</comment>
<dbReference type="SMART" id="SM01092">
    <property type="entry name" value="CO_deh_flav_C"/>
    <property type="match status" value="1"/>
</dbReference>
<dbReference type="InterPro" id="IPR051312">
    <property type="entry name" value="Diverse_Substr_Oxidored"/>
</dbReference>
<sequence length="267" mass="29674">MISINEYATPESVEEAYNLLIKKRNNVVFGGGAFIRMGSKNISTAIDLSKANFNYIVEDENTINIGAMTTLGDIEHSPILKKYFNNVLAKSVREIVGIQLRNIVTVGGTVYSRYGFSDFITGLLALNTNVELYKQGNISLDKFLEEGSRERDILKSISIMKDNRKAAFSSMRNSKGDYAILNVAISNLNGKYRIAVGARPNRAVLANKSMEYLNNNGFSQKNAVEAAKIASEELTFGTNSRGSNIYRKQLCYVLVKNTLMEVQGYED</sequence>
<name>A0ABS6E731_9FIRM</name>
<feature type="domain" description="FAD-binding PCMH-type" evidence="4">
    <location>
        <begin position="1"/>
        <end position="164"/>
    </location>
</feature>
<proteinExistence type="predicted"/>
<dbReference type="PROSITE" id="PS51387">
    <property type="entry name" value="FAD_PCMH"/>
    <property type="match status" value="1"/>
</dbReference>
<dbReference type="PANTHER" id="PTHR42659:SF2">
    <property type="entry name" value="XANTHINE DEHYDROGENASE SUBUNIT C-RELATED"/>
    <property type="match status" value="1"/>
</dbReference>
<evidence type="ECO:0000256" key="3">
    <source>
        <dbReference type="ARBA" id="ARBA00023002"/>
    </source>
</evidence>
<organism evidence="5 6">
    <name type="scientific">Tissierella simiarum</name>
    <dbReference type="NCBI Taxonomy" id="2841534"/>
    <lineage>
        <taxon>Bacteria</taxon>
        <taxon>Bacillati</taxon>
        <taxon>Bacillota</taxon>
        <taxon>Tissierellia</taxon>
        <taxon>Tissierellales</taxon>
        <taxon>Tissierellaceae</taxon>
        <taxon>Tissierella</taxon>
    </lineage>
</organism>
<dbReference type="InterPro" id="IPR016166">
    <property type="entry name" value="FAD-bd_PCMH"/>
</dbReference>
<evidence type="ECO:0000313" key="6">
    <source>
        <dbReference type="Proteomes" id="UP000749471"/>
    </source>
</evidence>
<evidence type="ECO:0000256" key="1">
    <source>
        <dbReference type="ARBA" id="ARBA00022630"/>
    </source>
</evidence>
<evidence type="ECO:0000256" key="2">
    <source>
        <dbReference type="ARBA" id="ARBA00022827"/>
    </source>
</evidence>
<accession>A0ABS6E731</accession>
<dbReference type="Pfam" id="PF03450">
    <property type="entry name" value="CO_deh_flav_C"/>
    <property type="match status" value="1"/>
</dbReference>
<dbReference type="EMBL" id="JAHLPM010000009">
    <property type="protein sequence ID" value="MBU5438725.1"/>
    <property type="molecule type" value="Genomic_DNA"/>
</dbReference>
<keyword evidence="3" id="KW-0560">Oxidoreductase</keyword>
<protein>
    <submittedName>
        <fullName evidence="5">FAD binding domain-containing protein</fullName>
    </submittedName>
</protein>
<dbReference type="PANTHER" id="PTHR42659">
    <property type="entry name" value="XANTHINE DEHYDROGENASE SUBUNIT C-RELATED"/>
    <property type="match status" value="1"/>
</dbReference>
<evidence type="ECO:0000259" key="4">
    <source>
        <dbReference type="PROSITE" id="PS51387"/>
    </source>
</evidence>
<reference evidence="5 6" key="1">
    <citation type="submission" date="2021-06" db="EMBL/GenBank/DDBJ databases">
        <authorList>
            <person name="Sun Q."/>
            <person name="Li D."/>
        </authorList>
    </citation>
    <scope>NUCLEOTIDE SEQUENCE [LARGE SCALE GENOMIC DNA]</scope>
    <source>
        <strain evidence="5 6">MSJ-40</strain>
    </source>
</reference>
<keyword evidence="6" id="KW-1185">Reference proteome</keyword>